<dbReference type="Pfam" id="PF03109">
    <property type="entry name" value="ABC1"/>
    <property type="match status" value="1"/>
</dbReference>
<dbReference type="HOGENOM" id="CLU_006533_0_3_3"/>
<dbReference type="SUPFAM" id="SSF56112">
    <property type="entry name" value="Protein kinase-like (PK-like)"/>
    <property type="match status" value="1"/>
</dbReference>
<dbReference type="PANTHER" id="PTHR10566">
    <property type="entry name" value="CHAPERONE-ACTIVITY OF BC1 COMPLEX CABC1 -RELATED"/>
    <property type="match status" value="1"/>
</dbReference>
<proteinExistence type="inferred from homology"/>
<dbReference type="RefSeq" id="WP_011124391.1">
    <property type="nucleotide sequence ID" value="NC_005042.1"/>
</dbReference>
<reference evidence="4 5" key="1">
    <citation type="journal article" date="2003" name="Proc. Natl. Acad. Sci. U.S.A.">
        <title>Genome sequence of the cyanobacterium Prochlorococcus marinus SS120, a nearly minimal oxyphototrophic genome.</title>
        <authorList>
            <person name="Dufresne A."/>
            <person name="Salanoubat M."/>
            <person name="Partensky F."/>
            <person name="Artiguenave F."/>
            <person name="Axmann I.M."/>
            <person name="Barbe V."/>
            <person name="Duprat S."/>
            <person name="Galperin M.Y."/>
            <person name="Koonin E.V."/>
            <person name="Le Gall F."/>
            <person name="Makarova K.S."/>
            <person name="Ostrowski M."/>
            <person name="Oztas S."/>
            <person name="Robert C."/>
            <person name="Rogozin I.B."/>
            <person name="Scanlan D.J."/>
            <person name="Tandeau de Marsac N."/>
            <person name="Weissenbach J."/>
            <person name="Wincker P."/>
            <person name="Wolf Y.I."/>
            <person name="Hess W.R."/>
        </authorList>
    </citation>
    <scope>NUCLEOTIDE SEQUENCE [LARGE SCALE GENOMIC DNA]</scope>
    <source>
        <strain evidence="5">SARG / CCMP1375 / SS120</strain>
    </source>
</reference>
<dbReference type="OrthoDB" id="438485at2"/>
<dbReference type="EMBL" id="AE017126">
    <property type="protein sequence ID" value="AAP99282.1"/>
    <property type="molecule type" value="Genomic_DNA"/>
</dbReference>
<dbReference type="eggNOG" id="COG0661">
    <property type="taxonomic scope" value="Bacteria"/>
</dbReference>
<keyword evidence="2" id="KW-1133">Transmembrane helix</keyword>
<evidence type="ECO:0000259" key="3">
    <source>
        <dbReference type="Pfam" id="PF03109"/>
    </source>
</evidence>
<dbReference type="STRING" id="167539.Pro_0236"/>
<evidence type="ECO:0000313" key="5">
    <source>
        <dbReference type="Proteomes" id="UP000001420"/>
    </source>
</evidence>
<dbReference type="PATRIC" id="fig|167539.5.peg.244"/>
<gene>
    <name evidence="4" type="primary">aarF</name>
    <name evidence="4" type="ordered locus">Pro_0236</name>
</gene>
<dbReference type="KEGG" id="pma:Pro_0236"/>
<feature type="domain" description="ABC1 atypical kinase-like" evidence="3">
    <location>
        <begin position="96"/>
        <end position="338"/>
    </location>
</feature>
<name>Q7VDX9_PROMA</name>
<dbReference type="EnsemblBacteria" id="AAP99282">
    <property type="protein sequence ID" value="AAP99282"/>
    <property type="gene ID" value="Pro_0236"/>
</dbReference>
<evidence type="ECO:0000313" key="4">
    <source>
        <dbReference type="EMBL" id="AAP99282.1"/>
    </source>
</evidence>
<dbReference type="PANTHER" id="PTHR10566:SF113">
    <property type="entry name" value="PROTEIN ACTIVITY OF BC1 COMPLEX KINASE 7, CHLOROPLASTIC"/>
    <property type="match status" value="1"/>
</dbReference>
<dbReference type="InterPro" id="IPR011009">
    <property type="entry name" value="Kinase-like_dom_sf"/>
</dbReference>
<organism evidence="4 5">
    <name type="scientific">Prochlorococcus marinus (strain SARG / CCMP1375 / SS120)</name>
    <dbReference type="NCBI Taxonomy" id="167539"/>
    <lineage>
        <taxon>Bacteria</taxon>
        <taxon>Bacillati</taxon>
        <taxon>Cyanobacteriota</taxon>
        <taxon>Cyanophyceae</taxon>
        <taxon>Synechococcales</taxon>
        <taxon>Prochlorococcaceae</taxon>
        <taxon>Prochlorococcus</taxon>
    </lineage>
</organism>
<evidence type="ECO:0000256" key="1">
    <source>
        <dbReference type="ARBA" id="ARBA00009670"/>
    </source>
</evidence>
<comment type="similarity">
    <text evidence="1">Belongs to the protein kinase superfamily. ADCK protein kinase family.</text>
</comment>
<evidence type="ECO:0000256" key="2">
    <source>
        <dbReference type="SAM" id="Phobius"/>
    </source>
</evidence>
<dbReference type="InterPro" id="IPR050154">
    <property type="entry name" value="UbiB_kinase"/>
</dbReference>
<protein>
    <recommendedName>
        <fullName evidence="3">ABC1 atypical kinase-like domain-containing protein</fullName>
    </recommendedName>
</protein>
<sequence length="559" mass="63226">MINCKSVLQIIKRYFRALRIWRSVFTLLSYLWFDSQDWSYIGGFTIEKQKSRQKARAQWLTKELLHLGSAFIKLGQLISARPDVLPRDWVTELAGLQDKVPPFSFEDAQEIVEKELGARCKEIVDLEEIPIAAASIAQVHRACLSSGRKIVLKIQRPGLEAFFRLDLEVMQKVAALLQRNKSFSKGKDWISIAKECKRVLLKELDFRIEAQYAARFRQQFLDEPNIKIPGVIWELSTQKVLCLDYLPGIKINDQAAIIKSGVNPSKIAELGASSYLKQLIEYGFFHADPHPGNLAVSSDGSLIFYDFGMMGMISDRLRNKLGSMVRAAALQDATKLIQALQEAGLLAQEIDLGPVRRLVRIMLKERLTPPFDKDVIEKLSVDLYELVYGQPFRLPVELIFVMRALSTFEGVGRSLDPSFNLIAITKPYLITIMNSNNSNPNDLINEIGRQFGELGTKAVGLPKRLDENLERLEQGDLQLQIRLGESDRQLRRMISAQQSMSQSILLGCLGISAALLGSSNKSFFSIIPIVIALPISINWLKIQIKIRRDENIERIKGNK</sequence>
<dbReference type="Proteomes" id="UP000001420">
    <property type="component" value="Chromosome"/>
</dbReference>
<keyword evidence="2" id="KW-0812">Transmembrane</keyword>
<keyword evidence="2" id="KW-0472">Membrane</keyword>
<dbReference type="InterPro" id="IPR004147">
    <property type="entry name" value="ABC1_dom"/>
</dbReference>
<keyword evidence="5" id="KW-1185">Reference proteome</keyword>
<dbReference type="AlphaFoldDB" id="Q7VDX9"/>
<feature type="transmembrane region" description="Helical" evidence="2">
    <location>
        <begin position="523"/>
        <end position="540"/>
    </location>
</feature>
<accession>Q7VDX9</accession>
<dbReference type="CDD" id="cd05121">
    <property type="entry name" value="ABC1_ADCK3-like"/>
    <property type="match status" value="1"/>
</dbReference>